<protein>
    <submittedName>
        <fullName evidence="2">Uncharacterized protein</fullName>
    </submittedName>
</protein>
<comment type="caution">
    <text evidence="2">The sequence shown here is derived from an EMBL/GenBank/DDBJ whole genome shotgun (WGS) entry which is preliminary data.</text>
</comment>
<dbReference type="Proteomes" id="UP001374584">
    <property type="component" value="Unassembled WGS sequence"/>
</dbReference>
<evidence type="ECO:0000313" key="2">
    <source>
        <dbReference type="EMBL" id="KAK7346819.1"/>
    </source>
</evidence>
<reference evidence="2 3" key="1">
    <citation type="submission" date="2024-01" db="EMBL/GenBank/DDBJ databases">
        <title>The genomes of 5 underutilized Papilionoideae crops provide insights into root nodulation and disease resistanc.</title>
        <authorList>
            <person name="Jiang F."/>
        </authorList>
    </citation>
    <scope>NUCLEOTIDE SEQUENCE [LARGE SCALE GENOMIC DNA]</scope>
    <source>
        <strain evidence="2">JINMINGXINNONG_FW02</strain>
        <tissue evidence="2">Leaves</tissue>
    </source>
</reference>
<sequence length="119" mass="13422">MKSSPASIKDRKMHSHKGKGLLSLSYWREHCGAAKGINKGKRRIPRKGKTPENSKGSGGAFRKLLLWFGLFPGRGEPVTLLVRRQELSSLEKFPRPERGLGGVQIEDSLNRWARRCRKA</sequence>
<accession>A0AAN9QT79</accession>
<dbReference type="AlphaFoldDB" id="A0AAN9QT79"/>
<name>A0AAN9QT79_PHACN</name>
<dbReference type="EMBL" id="JAYMYR010000008">
    <property type="protein sequence ID" value="KAK7346819.1"/>
    <property type="molecule type" value="Genomic_DNA"/>
</dbReference>
<feature type="region of interest" description="Disordered" evidence="1">
    <location>
        <begin position="37"/>
        <end position="59"/>
    </location>
</feature>
<evidence type="ECO:0000256" key="1">
    <source>
        <dbReference type="SAM" id="MobiDB-lite"/>
    </source>
</evidence>
<organism evidence="2 3">
    <name type="scientific">Phaseolus coccineus</name>
    <name type="common">Scarlet runner bean</name>
    <name type="synonym">Phaseolus multiflorus</name>
    <dbReference type="NCBI Taxonomy" id="3886"/>
    <lineage>
        <taxon>Eukaryota</taxon>
        <taxon>Viridiplantae</taxon>
        <taxon>Streptophyta</taxon>
        <taxon>Embryophyta</taxon>
        <taxon>Tracheophyta</taxon>
        <taxon>Spermatophyta</taxon>
        <taxon>Magnoliopsida</taxon>
        <taxon>eudicotyledons</taxon>
        <taxon>Gunneridae</taxon>
        <taxon>Pentapetalae</taxon>
        <taxon>rosids</taxon>
        <taxon>fabids</taxon>
        <taxon>Fabales</taxon>
        <taxon>Fabaceae</taxon>
        <taxon>Papilionoideae</taxon>
        <taxon>50 kb inversion clade</taxon>
        <taxon>NPAAA clade</taxon>
        <taxon>indigoferoid/millettioid clade</taxon>
        <taxon>Phaseoleae</taxon>
        <taxon>Phaseolus</taxon>
    </lineage>
</organism>
<keyword evidence="3" id="KW-1185">Reference proteome</keyword>
<proteinExistence type="predicted"/>
<gene>
    <name evidence="2" type="ORF">VNO80_21342</name>
</gene>
<evidence type="ECO:0000313" key="3">
    <source>
        <dbReference type="Proteomes" id="UP001374584"/>
    </source>
</evidence>
<feature type="compositionally biased region" description="Basic residues" evidence="1">
    <location>
        <begin position="38"/>
        <end position="48"/>
    </location>
</feature>